<keyword evidence="4 6" id="KW-1133">Transmembrane helix</keyword>
<feature type="domain" description="MacB-like periplasmic core" evidence="8">
    <location>
        <begin position="450"/>
        <end position="657"/>
    </location>
</feature>
<evidence type="ECO:0000259" key="7">
    <source>
        <dbReference type="Pfam" id="PF02687"/>
    </source>
</evidence>
<comment type="subcellular location">
    <subcellularLocation>
        <location evidence="1">Cell membrane</location>
        <topology evidence="1">Multi-pass membrane protein</topology>
    </subcellularLocation>
</comment>
<feature type="domain" description="ABC3 transporter permease C-terminal" evidence="7">
    <location>
        <begin position="691"/>
        <end position="809"/>
    </location>
</feature>
<dbReference type="RefSeq" id="WP_094199530.1">
    <property type="nucleotide sequence ID" value="NZ_NBIM01000001.1"/>
</dbReference>
<evidence type="ECO:0000256" key="5">
    <source>
        <dbReference type="ARBA" id="ARBA00023136"/>
    </source>
</evidence>
<feature type="transmembrane region" description="Helical" evidence="6">
    <location>
        <begin position="784"/>
        <end position="802"/>
    </location>
</feature>
<evidence type="ECO:0000256" key="2">
    <source>
        <dbReference type="ARBA" id="ARBA00022475"/>
    </source>
</evidence>
<evidence type="ECO:0000256" key="6">
    <source>
        <dbReference type="SAM" id="Phobius"/>
    </source>
</evidence>
<dbReference type="Pfam" id="PF12704">
    <property type="entry name" value="MacB_PCD"/>
    <property type="match status" value="1"/>
</dbReference>
<protein>
    <submittedName>
        <fullName evidence="9">ABC transporter permease</fullName>
    </submittedName>
</protein>
<evidence type="ECO:0000256" key="4">
    <source>
        <dbReference type="ARBA" id="ARBA00022989"/>
    </source>
</evidence>
<feature type="transmembrane region" description="Helical" evidence="6">
    <location>
        <begin position="320"/>
        <end position="341"/>
    </location>
</feature>
<dbReference type="InterPro" id="IPR038766">
    <property type="entry name" value="Membrane_comp_ABC_pdt"/>
</dbReference>
<keyword evidence="10" id="KW-1185">Reference proteome</keyword>
<dbReference type="InterPro" id="IPR025857">
    <property type="entry name" value="MacB_PCD"/>
</dbReference>
<comment type="caution">
    <text evidence="9">The sequence shown here is derived from an EMBL/GenBank/DDBJ whole genome shotgun (WGS) entry which is preliminary data.</text>
</comment>
<dbReference type="Proteomes" id="UP000242757">
    <property type="component" value="Unassembled WGS sequence"/>
</dbReference>
<sequence>MMRVGLATLLSHYRRHPGQLAMLLLGLWVAGALWSGVQAINASARESYGRAEAWLGSGVVWLVREDGQPLTYRDFVVLRRAGVPVSPLLQGEITTKGGLRLTLVGMDPLTLPANSVLADTSGSLRDFIQPPWQVRLAPDTRAQLGDSPRLQDGTLLPPLVEAFALPPQTLVMDIAAAAQLLQANDGITALLIDKEQAAPAGFIRMTRAGPGELTESFHLNLTAMALLALIVGLFIVQAALGLALEQRLALLRTLRALGVPALTLLALLVLELLGIGLIGASAGLISGVWLAKALLPDVAATLQSLYGAKVSASLNLPLHYWLGGMGVTLGGLVVAAGGVLWRASRLPLLGLGQAQVWRSGFERQLGWQARLGVMAALLALVCGLVLWGSPAGEGLLAGFGLVAALLLAAALCLPPLLARLLMLLLPWARPRPLMQWALADMQLQLPRLSLAMMALLIALTANLGVSSMVGGFRLTFLDWLERRLMADLYLRPPPAQFEEIHAWLGRRPEVQARLTTVSAEAELLEITSTATARRLSLTVAVFGITPAPELVARWPLLASLSERDAAWQALRRGEAFINEQLARREGIAPGDRLSLVTPGGAQVITVAGIYPDYGNPRGELVLTTARVQLLFEVPPTAMGVVLSPGISAGSLRQALRQRFNLGEQQLQDQREVKAGATVIFERTFAITRALNALTLAVAALALLATLLAQAGARRRAMAVLWALGVSRRRLVAIQLAQLAGMALATGLLAVPLGVAVTACLVWGINVAAFGWRLPLHVFPGEMGLTLALAVLVALLAAALPMLKLFRTPPRALLAEDEYP</sequence>
<feature type="transmembrane region" description="Helical" evidence="6">
    <location>
        <begin position="689"/>
        <end position="710"/>
    </location>
</feature>
<reference evidence="9 10" key="1">
    <citation type="submission" date="2017-08" db="EMBL/GenBank/DDBJ databases">
        <title>A Genome Sequence of Oceanimonas doudoroffii ATCC 27123T.</title>
        <authorList>
            <person name="Brennan M.A."/>
            <person name="Maclea K.S."/>
            <person name="Mcclelland W.D."/>
            <person name="Trachtenberg A.M."/>
        </authorList>
    </citation>
    <scope>NUCLEOTIDE SEQUENCE [LARGE SCALE GENOMIC DNA]</scope>
    <source>
        <strain evidence="9 10">ATCC 27123</strain>
    </source>
</reference>
<keyword evidence="5 6" id="KW-0472">Membrane</keyword>
<dbReference type="Pfam" id="PF02687">
    <property type="entry name" value="FtsX"/>
    <property type="match status" value="2"/>
</dbReference>
<dbReference type="InterPro" id="IPR003838">
    <property type="entry name" value="ABC3_permease_C"/>
</dbReference>
<evidence type="ECO:0000256" key="1">
    <source>
        <dbReference type="ARBA" id="ARBA00004651"/>
    </source>
</evidence>
<name>A0A233RH90_9GAMM</name>
<feature type="domain" description="ABC3 transporter permease C-terminal" evidence="7">
    <location>
        <begin position="224"/>
        <end position="341"/>
    </location>
</feature>
<evidence type="ECO:0000256" key="3">
    <source>
        <dbReference type="ARBA" id="ARBA00022692"/>
    </source>
</evidence>
<evidence type="ECO:0000259" key="8">
    <source>
        <dbReference type="Pfam" id="PF12704"/>
    </source>
</evidence>
<dbReference type="PANTHER" id="PTHR30287:SF2">
    <property type="entry name" value="BLL1001 PROTEIN"/>
    <property type="match status" value="1"/>
</dbReference>
<dbReference type="OrthoDB" id="343744at2"/>
<gene>
    <name evidence="9" type="ORF">B6S08_04360</name>
</gene>
<feature type="transmembrane region" description="Helical" evidence="6">
    <location>
        <begin position="256"/>
        <end position="289"/>
    </location>
</feature>
<dbReference type="EMBL" id="NBIM01000001">
    <property type="protein sequence ID" value="OXY82752.1"/>
    <property type="molecule type" value="Genomic_DNA"/>
</dbReference>
<feature type="transmembrane region" description="Helical" evidence="6">
    <location>
        <begin position="395"/>
        <end position="427"/>
    </location>
</feature>
<evidence type="ECO:0000313" key="9">
    <source>
        <dbReference type="EMBL" id="OXY82752.1"/>
    </source>
</evidence>
<keyword evidence="3 6" id="KW-0812">Transmembrane</keyword>
<feature type="transmembrane region" description="Helical" evidence="6">
    <location>
        <begin position="223"/>
        <end position="244"/>
    </location>
</feature>
<dbReference type="GO" id="GO:0005886">
    <property type="term" value="C:plasma membrane"/>
    <property type="evidence" value="ECO:0007669"/>
    <property type="project" value="UniProtKB-SubCell"/>
</dbReference>
<evidence type="ECO:0000313" key="10">
    <source>
        <dbReference type="Proteomes" id="UP000242757"/>
    </source>
</evidence>
<proteinExistence type="predicted"/>
<organism evidence="9 10">
    <name type="scientific">Oceanimonas doudoroffii</name>
    <dbReference type="NCBI Taxonomy" id="84158"/>
    <lineage>
        <taxon>Bacteria</taxon>
        <taxon>Pseudomonadati</taxon>
        <taxon>Pseudomonadota</taxon>
        <taxon>Gammaproteobacteria</taxon>
        <taxon>Aeromonadales</taxon>
        <taxon>Aeromonadaceae</taxon>
        <taxon>Oceanimonas</taxon>
    </lineage>
</organism>
<dbReference type="PANTHER" id="PTHR30287">
    <property type="entry name" value="MEMBRANE COMPONENT OF PREDICTED ABC SUPERFAMILY METABOLITE UPTAKE TRANSPORTER"/>
    <property type="match status" value="1"/>
</dbReference>
<feature type="transmembrane region" description="Helical" evidence="6">
    <location>
        <begin position="448"/>
        <end position="472"/>
    </location>
</feature>
<keyword evidence="2" id="KW-1003">Cell membrane</keyword>
<accession>A0A233RH90</accession>
<feature type="transmembrane region" description="Helical" evidence="6">
    <location>
        <begin position="371"/>
        <end position="389"/>
    </location>
</feature>
<feature type="transmembrane region" description="Helical" evidence="6">
    <location>
        <begin position="731"/>
        <end position="764"/>
    </location>
</feature>
<dbReference type="AlphaFoldDB" id="A0A233RH90"/>